<protein>
    <submittedName>
        <fullName evidence="2">Uncharacterized protein</fullName>
    </submittedName>
</protein>
<dbReference type="AlphaFoldDB" id="A0ABD3H6N5"/>
<feature type="compositionally biased region" description="Basic and acidic residues" evidence="1">
    <location>
        <begin position="108"/>
        <end position="119"/>
    </location>
</feature>
<evidence type="ECO:0000256" key="1">
    <source>
        <dbReference type="SAM" id="MobiDB-lite"/>
    </source>
</evidence>
<accession>A0ABD3H6N5</accession>
<keyword evidence="3" id="KW-1185">Reference proteome</keyword>
<dbReference type="Proteomes" id="UP001633002">
    <property type="component" value="Unassembled WGS sequence"/>
</dbReference>
<gene>
    <name evidence="2" type="ORF">R1sor_004209</name>
</gene>
<evidence type="ECO:0000313" key="3">
    <source>
        <dbReference type="Proteomes" id="UP001633002"/>
    </source>
</evidence>
<feature type="compositionally biased region" description="Basic and acidic residues" evidence="1">
    <location>
        <begin position="143"/>
        <end position="163"/>
    </location>
</feature>
<evidence type="ECO:0000313" key="2">
    <source>
        <dbReference type="EMBL" id="KAL3686187.1"/>
    </source>
</evidence>
<sequence>MEPLLHQTLTSVYQSKRHVDSKGFSTSAELVRYALLLAYEIRPLDLSAFQSSEERSQRTWEEVPVAAGGAAMAQGVPEKDVKKMIKEEQKLIQEDPLHEVKEQILHEVDETKSVQDSGEKLPPPQAAAGEGVVKSEVAPTFAEEYKRDHESAEGEKSETKKQQ</sequence>
<name>A0ABD3H6N5_9MARC</name>
<organism evidence="2 3">
    <name type="scientific">Riccia sorocarpa</name>
    <dbReference type="NCBI Taxonomy" id="122646"/>
    <lineage>
        <taxon>Eukaryota</taxon>
        <taxon>Viridiplantae</taxon>
        <taxon>Streptophyta</taxon>
        <taxon>Embryophyta</taxon>
        <taxon>Marchantiophyta</taxon>
        <taxon>Marchantiopsida</taxon>
        <taxon>Marchantiidae</taxon>
        <taxon>Marchantiales</taxon>
        <taxon>Ricciaceae</taxon>
        <taxon>Riccia</taxon>
    </lineage>
</organism>
<proteinExistence type="predicted"/>
<feature type="region of interest" description="Disordered" evidence="1">
    <location>
        <begin position="108"/>
        <end position="163"/>
    </location>
</feature>
<comment type="caution">
    <text evidence="2">The sequence shown here is derived from an EMBL/GenBank/DDBJ whole genome shotgun (WGS) entry which is preliminary data.</text>
</comment>
<dbReference type="EMBL" id="JBJQOH010000006">
    <property type="protein sequence ID" value="KAL3686187.1"/>
    <property type="molecule type" value="Genomic_DNA"/>
</dbReference>
<reference evidence="2 3" key="1">
    <citation type="submission" date="2024-09" db="EMBL/GenBank/DDBJ databases">
        <title>Chromosome-scale assembly of Riccia sorocarpa.</title>
        <authorList>
            <person name="Paukszto L."/>
        </authorList>
    </citation>
    <scope>NUCLEOTIDE SEQUENCE [LARGE SCALE GENOMIC DNA]</scope>
    <source>
        <strain evidence="2">LP-2024</strain>
        <tissue evidence="2">Aerial parts of the thallus</tissue>
    </source>
</reference>